<dbReference type="AlphaFoldDB" id="A0A4Q7TYT9"/>
<protein>
    <submittedName>
        <fullName evidence="6">TetR family transcriptional regulator</fullName>
    </submittedName>
</protein>
<dbReference type="RefSeq" id="WP_130453940.1">
    <property type="nucleotide sequence ID" value="NZ_QYAG01000001.1"/>
</dbReference>
<dbReference type="GO" id="GO:0000976">
    <property type="term" value="F:transcription cis-regulatory region binding"/>
    <property type="evidence" value="ECO:0007669"/>
    <property type="project" value="TreeGrafter"/>
</dbReference>
<dbReference type="Pfam" id="PF00440">
    <property type="entry name" value="TetR_N"/>
    <property type="match status" value="1"/>
</dbReference>
<reference evidence="6 7" key="1">
    <citation type="journal article" date="2015" name="Stand. Genomic Sci.">
        <title>Genomic Encyclopedia of Bacterial and Archaeal Type Strains, Phase III: the genomes of soil and plant-associated and newly described type strains.</title>
        <authorList>
            <person name="Whitman W.B."/>
            <person name="Woyke T."/>
            <person name="Klenk H.P."/>
            <person name="Zhou Y."/>
            <person name="Lilburn T.G."/>
            <person name="Beck B.J."/>
            <person name="De Vos P."/>
            <person name="Vandamme P."/>
            <person name="Eisen J.A."/>
            <person name="Garrity G."/>
            <person name="Hugenholtz P."/>
            <person name="Kyrpides N.C."/>
        </authorList>
    </citation>
    <scope>NUCLEOTIDE SEQUENCE [LARGE SCALE GENOMIC DNA]</scope>
    <source>
        <strain evidence="6 7">RF6</strain>
    </source>
</reference>
<gene>
    <name evidence="6" type="ORF">EV139_1782</name>
</gene>
<dbReference type="SUPFAM" id="SSF48498">
    <property type="entry name" value="Tetracyclin repressor-like, C-terminal domain"/>
    <property type="match status" value="1"/>
</dbReference>
<evidence type="ECO:0000256" key="4">
    <source>
        <dbReference type="PROSITE-ProRule" id="PRU00335"/>
    </source>
</evidence>
<evidence type="ECO:0000259" key="5">
    <source>
        <dbReference type="PROSITE" id="PS50977"/>
    </source>
</evidence>
<dbReference type="PROSITE" id="PS50977">
    <property type="entry name" value="HTH_TETR_2"/>
    <property type="match status" value="1"/>
</dbReference>
<dbReference type="SUPFAM" id="SSF46689">
    <property type="entry name" value="Homeodomain-like"/>
    <property type="match status" value="1"/>
</dbReference>
<feature type="DNA-binding region" description="H-T-H motif" evidence="4">
    <location>
        <begin position="35"/>
        <end position="54"/>
    </location>
</feature>
<dbReference type="OrthoDB" id="9796019at2"/>
<dbReference type="InterPro" id="IPR050109">
    <property type="entry name" value="HTH-type_TetR-like_transc_reg"/>
</dbReference>
<keyword evidence="1" id="KW-0805">Transcription regulation</keyword>
<dbReference type="Gene3D" id="1.10.357.10">
    <property type="entry name" value="Tetracycline Repressor, domain 2"/>
    <property type="match status" value="1"/>
</dbReference>
<dbReference type="Proteomes" id="UP000291832">
    <property type="component" value="Unassembled WGS sequence"/>
</dbReference>
<evidence type="ECO:0000313" key="7">
    <source>
        <dbReference type="Proteomes" id="UP000291832"/>
    </source>
</evidence>
<evidence type="ECO:0000313" key="6">
    <source>
        <dbReference type="EMBL" id="RZT66346.1"/>
    </source>
</evidence>
<dbReference type="InterPro" id="IPR011075">
    <property type="entry name" value="TetR_C"/>
</dbReference>
<dbReference type="InterPro" id="IPR009057">
    <property type="entry name" value="Homeodomain-like_sf"/>
</dbReference>
<name>A0A4Q7TYT9_9MICO</name>
<evidence type="ECO:0000256" key="1">
    <source>
        <dbReference type="ARBA" id="ARBA00023015"/>
    </source>
</evidence>
<feature type="domain" description="HTH tetR-type" evidence="5">
    <location>
        <begin position="12"/>
        <end position="72"/>
    </location>
</feature>
<accession>A0A4Q7TYT9</accession>
<keyword evidence="3" id="KW-0804">Transcription</keyword>
<proteinExistence type="predicted"/>
<dbReference type="Gene3D" id="1.10.10.60">
    <property type="entry name" value="Homeodomain-like"/>
    <property type="match status" value="1"/>
</dbReference>
<dbReference type="GO" id="GO:0003700">
    <property type="term" value="F:DNA-binding transcription factor activity"/>
    <property type="evidence" value="ECO:0007669"/>
    <property type="project" value="TreeGrafter"/>
</dbReference>
<evidence type="ECO:0000256" key="2">
    <source>
        <dbReference type="ARBA" id="ARBA00023125"/>
    </source>
</evidence>
<dbReference type="InterPro" id="IPR036271">
    <property type="entry name" value="Tet_transcr_reg_TetR-rel_C_sf"/>
</dbReference>
<dbReference type="InterPro" id="IPR001647">
    <property type="entry name" value="HTH_TetR"/>
</dbReference>
<dbReference type="EMBL" id="SHKI01000004">
    <property type="protein sequence ID" value="RZT66346.1"/>
    <property type="molecule type" value="Genomic_DNA"/>
</dbReference>
<dbReference type="Pfam" id="PF16859">
    <property type="entry name" value="TetR_C_11"/>
    <property type="match status" value="1"/>
</dbReference>
<evidence type="ECO:0000256" key="3">
    <source>
        <dbReference type="ARBA" id="ARBA00023163"/>
    </source>
</evidence>
<comment type="caution">
    <text evidence="6">The sequence shown here is derived from an EMBL/GenBank/DDBJ whole genome shotgun (WGS) entry which is preliminary data.</text>
</comment>
<sequence>MPPTAPSRRRNEELLSAIHEATLAELAERGFSGVTFEGVARRARTSKPVLYRRYPSRAELVLAAVHAREPLPVLDAPTGELRADLLSLFSAHEARYHRLGAGVIRGLLAELPQERANETLAAGSILTHTTLRALVAQARADGKLGPREVPDAVLDTPIALLRHEFLMLGRVPSRAQVEEILDLIYLPLLRLHSGAAAPSGR</sequence>
<dbReference type="PANTHER" id="PTHR30055">
    <property type="entry name" value="HTH-TYPE TRANSCRIPTIONAL REGULATOR RUTR"/>
    <property type="match status" value="1"/>
</dbReference>
<keyword evidence="7" id="KW-1185">Reference proteome</keyword>
<organism evidence="6 7">
    <name type="scientific">Leucobacter luti</name>
    <dbReference type="NCBI Taxonomy" id="340320"/>
    <lineage>
        <taxon>Bacteria</taxon>
        <taxon>Bacillati</taxon>
        <taxon>Actinomycetota</taxon>
        <taxon>Actinomycetes</taxon>
        <taxon>Micrococcales</taxon>
        <taxon>Microbacteriaceae</taxon>
        <taxon>Leucobacter</taxon>
    </lineage>
</organism>
<dbReference type="PANTHER" id="PTHR30055:SF148">
    <property type="entry name" value="TETR-FAMILY TRANSCRIPTIONAL REGULATOR"/>
    <property type="match status" value="1"/>
</dbReference>
<keyword evidence="2 4" id="KW-0238">DNA-binding</keyword>